<gene>
    <name evidence="3" type="ORF">POLS_LOCUS6917</name>
</gene>
<dbReference type="InterPro" id="IPR029058">
    <property type="entry name" value="AB_hydrolase_fold"/>
</dbReference>
<dbReference type="InterPro" id="IPR050266">
    <property type="entry name" value="AB_hydrolase_sf"/>
</dbReference>
<dbReference type="PANTHER" id="PTHR43798:SF33">
    <property type="entry name" value="HYDROLASE, PUTATIVE (AFU_ORTHOLOGUE AFUA_2G14860)-RELATED"/>
    <property type="match status" value="1"/>
</dbReference>
<dbReference type="GO" id="GO:0016020">
    <property type="term" value="C:membrane"/>
    <property type="evidence" value="ECO:0007669"/>
    <property type="project" value="TreeGrafter"/>
</dbReference>
<dbReference type="SUPFAM" id="SSF53474">
    <property type="entry name" value="alpha/beta-Hydrolases"/>
    <property type="match status" value="1"/>
</dbReference>
<dbReference type="PANTHER" id="PTHR43798">
    <property type="entry name" value="MONOACYLGLYCEROL LIPASE"/>
    <property type="match status" value="1"/>
</dbReference>
<dbReference type="EMBL" id="CAJVOS010000038">
    <property type="protein sequence ID" value="CAG8179840.1"/>
    <property type="molecule type" value="Genomic_DNA"/>
</dbReference>
<dbReference type="InterPro" id="IPR000073">
    <property type="entry name" value="AB_hydrolase_1"/>
</dbReference>
<evidence type="ECO:0000313" key="3">
    <source>
        <dbReference type="EMBL" id="CAG8179840.1"/>
    </source>
</evidence>
<evidence type="ECO:0000259" key="2">
    <source>
        <dbReference type="Pfam" id="PF00561"/>
    </source>
</evidence>
<organism evidence="3 4">
    <name type="scientific">Penicillium olsonii</name>
    <dbReference type="NCBI Taxonomy" id="99116"/>
    <lineage>
        <taxon>Eukaryota</taxon>
        <taxon>Fungi</taxon>
        <taxon>Dikarya</taxon>
        <taxon>Ascomycota</taxon>
        <taxon>Pezizomycotina</taxon>
        <taxon>Eurotiomycetes</taxon>
        <taxon>Eurotiomycetidae</taxon>
        <taxon>Eurotiales</taxon>
        <taxon>Aspergillaceae</taxon>
        <taxon>Penicillium</taxon>
    </lineage>
</organism>
<dbReference type="AlphaFoldDB" id="A0A9W4MZ31"/>
<evidence type="ECO:0000256" key="1">
    <source>
        <dbReference type="SAM" id="Phobius"/>
    </source>
</evidence>
<reference evidence="3" key="1">
    <citation type="submission" date="2021-07" db="EMBL/GenBank/DDBJ databases">
        <authorList>
            <person name="Branca A.L. A."/>
        </authorList>
    </citation>
    <scope>NUCLEOTIDE SEQUENCE</scope>
</reference>
<dbReference type="OrthoDB" id="6431331at2759"/>
<evidence type="ECO:0000313" key="4">
    <source>
        <dbReference type="Proteomes" id="UP001153618"/>
    </source>
</evidence>
<accession>A0A9W4MZ31</accession>
<dbReference type="Gene3D" id="3.40.50.1820">
    <property type="entry name" value="alpha/beta hydrolase"/>
    <property type="match status" value="1"/>
</dbReference>
<dbReference type="GO" id="GO:0017000">
    <property type="term" value="P:antibiotic biosynthetic process"/>
    <property type="evidence" value="ECO:0007669"/>
    <property type="project" value="UniProtKB-ARBA"/>
</dbReference>
<keyword evidence="1" id="KW-1133">Transmembrane helix</keyword>
<keyword evidence="1" id="KW-0472">Membrane</keyword>
<dbReference type="Proteomes" id="UP001153618">
    <property type="component" value="Unassembled WGS sequence"/>
</dbReference>
<keyword evidence="1" id="KW-0812">Transmembrane</keyword>
<protein>
    <recommendedName>
        <fullName evidence="2">AB hydrolase-1 domain-containing protein</fullName>
    </recommendedName>
</protein>
<proteinExistence type="predicted"/>
<dbReference type="GO" id="GO:0072330">
    <property type="term" value="P:monocarboxylic acid biosynthetic process"/>
    <property type="evidence" value="ECO:0007669"/>
    <property type="project" value="UniProtKB-ARBA"/>
</dbReference>
<feature type="domain" description="AB hydrolase-1" evidence="2">
    <location>
        <begin position="96"/>
        <end position="212"/>
    </location>
</feature>
<keyword evidence="4" id="KW-1185">Reference proteome</keyword>
<dbReference type="Pfam" id="PF00561">
    <property type="entry name" value="Abhydrolase_1"/>
    <property type="match status" value="1"/>
</dbReference>
<feature type="transmembrane region" description="Helical" evidence="1">
    <location>
        <begin position="12"/>
        <end position="30"/>
    </location>
</feature>
<comment type="caution">
    <text evidence="3">The sequence shown here is derived from an EMBL/GenBank/DDBJ whole genome shotgun (WGS) entry which is preliminary data.</text>
</comment>
<name>A0A9W4MZ31_PENOL</name>
<sequence>MGKSLSRTLTGVIVFAYGLFTIALYALSAISKGTYFKRPTEKEKLELQLARDRLWNLSKDYEGLSHHLLTLQSGFKFHFLSNDTPNTAQTIASDKPLVIFIHGFPDSWAIWRHIIKNPALQQAVSIVAIDMPGYGGTDSLEKYTATNVLEKLTELIVTLRTQYGVDTDAESNKKKTVIVAHDWGCVLSMRLAAEAPSLAHRFILSNGPSVKLVESNVRRILFSSKKMLSNAWRNPLQARVPLTQAVRTISPLFRQIFLSGYIFAMQLPIPLVHHFLTAGNLSLLRSIHIRSRGKAEHNAHDISECMASSMGPSVAEAKTKTASGDSYPITLQDERAFAHIIHMANYYRHRASTSPWNKSAQTVASLHSITPGAGRASSGAGLFNEGPPGALKASTTVFWGQNDLALDRRICLDGMSDFLVQGSQIVLLPRTGHWTPVETESRAALLKAVEWTVQGEKGDIGDALQTSYPGVQVTFSK</sequence>